<comment type="caution">
    <text evidence="2">The sequence shown here is derived from an EMBL/GenBank/DDBJ whole genome shotgun (WGS) entry which is preliminary data.</text>
</comment>
<evidence type="ECO:0000313" key="3">
    <source>
        <dbReference type="Proteomes" id="UP000476820"/>
    </source>
</evidence>
<dbReference type="RefSeq" id="WP_053342024.1">
    <property type="nucleotide sequence ID" value="NZ_LFPG01000004.1"/>
</dbReference>
<dbReference type="Proteomes" id="UP000476820">
    <property type="component" value="Unassembled WGS sequence"/>
</dbReference>
<sequence>MNKSTLEDKLINKTIKKTAKETAKEIIEEFRNKNMIRREFPFYKRVEILLYNYENLKEAIKQKEEDIEDIKLNGLPQASKSIVVYSSASGSITAEDRYLQLIEKYKTEKIETQRDLNKIDNALNKIRNDKYFNIIQLKYLNTEEEKLDTDEKLAERLSKDRTTISRNRKRLINKLITILFPESVRDII</sequence>
<feature type="coiled-coil region" evidence="1">
    <location>
        <begin position="102"/>
        <end position="160"/>
    </location>
</feature>
<protein>
    <submittedName>
        <fullName evidence="2">Uncharacterized protein</fullName>
    </submittedName>
</protein>
<evidence type="ECO:0000256" key="1">
    <source>
        <dbReference type="SAM" id="Coils"/>
    </source>
</evidence>
<proteinExistence type="predicted"/>
<dbReference type="EMBL" id="SWOV01000014">
    <property type="protein sequence ID" value="NFF87647.1"/>
    <property type="molecule type" value="Genomic_DNA"/>
</dbReference>
<accession>A0A0M1LIZ1</accession>
<dbReference type="OrthoDB" id="1667023at2"/>
<reference evidence="2 3" key="1">
    <citation type="submission" date="2019-04" db="EMBL/GenBank/DDBJ databases">
        <title>Genome sequencing of Clostridium botulinum Groups I-IV and Clostridium butyricum.</title>
        <authorList>
            <person name="Brunt J."/>
            <person name="Van Vliet A.H.M."/>
            <person name="Stringer S.C."/>
            <person name="Carter A.T."/>
            <person name="Peck M.W."/>
        </authorList>
    </citation>
    <scope>NUCLEOTIDE SEQUENCE [LARGE SCALE GENOMIC DNA]</scope>
    <source>
        <strain evidence="2 3">1605</strain>
    </source>
</reference>
<gene>
    <name evidence="2" type="ORF">FC774_07135</name>
</gene>
<organism evidence="2 3">
    <name type="scientific">Clostridium botulinum</name>
    <dbReference type="NCBI Taxonomy" id="1491"/>
    <lineage>
        <taxon>Bacteria</taxon>
        <taxon>Bacillati</taxon>
        <taxon>Bacillota</taxon>
        <taxon>Clostridia</taxon>
        <taxon>Eubacteriales</taxon>
        <taxon>Clostridiaceae</taxon>
        <taxon>Clostridium</taxon>
    </lineage>
</organism>
<name>A0A0M1LIZ1_CLOBO</name>
<dbReference type="AlphaFoldDB" id="A0A0M1LIZ1"/>
<feature type="coiled-coil region" evidence="1">
    <location>
        <begin position="46"/>
        <end position="73"/>
    </location>
</feature>
<evidence type="ECO:0000313" key="2">
    <source>
        <dbReference type="EMBL" id="NFF87647.1"/>
    </source>
</evidence>
<keyword evidence="1" id="KW-0175">Coiled coil</keyword>